<keyword evidence="5" id="KW-1185">Reference proteome</keyword>
<comment type="caution">
    <text evidence="4">The sequence shown here is derived from an EMBL/GenBank/DDBJ whole genome shotgun (WGS) entry which is preliminary data.</text>
</comment>
<gene>
    <name evidence="4" type="ORF">TKK_002928</name>
</gene>
<dbReference type="Pfam" id="PF00023">
    <property type="entry name" value="Ank"/>
    <property type="match status" value="1"/>
</dbReference>
<dbReference type="InterPro" id="IPR002110">
    <property type="entry name" value="Ankyrin_rpt"/>
</dbReference>
<dbReference type="Pfam" id="PF12796">
    <property type="entry name" value="Ank_2"/>
    <property type="match status" value="3"/>
</dbReference>
<reference evidence="4 5" key="1">
    <citation type="journal article" date="2024" name="bioRxiv">
        <title>A reference genome for Trichogramma kaykai: A tiny desert-dwelling parasitoid wasp with competing sex-ratio distorters.</title>
        <authorList>
            <person name="Culotta J."/>
            <person name="Lindsey A.R."/>
        </authorList>
    </citation>
    <scope>NUCLEOTIDE SEQUENCE [LARGE SCALE GENOMIC DNA]</scope>
    <source>
        <strain evidence="4 5">KSX58</strain>
    </source>
</reference>
<accession>A0ABD2XH89</accession>
<protein>
    <submittedName>
        <fullName evidence="4">Uncharacterized protein</fullName>
    </submittedName>
</protein>
<feature type="repeat" description="ANK" evidence="3">
    <location>
        <begin position="39"/>
        <end position="76"/>
    </location>
</feature>
<evidence type="ECO:0000313" key="4">
    <source>
        <dbReference type="EMBL" id="KAL3404454.1"/>
    </source>
</evidence>
<dbReference type="InterPro" id="IPR036770">
    <property type="entry name" value="Ankyrin_rpt-contain_sf"/>
</dbReference>
<feature type="repeat" description="ANK" evidence="3">
    <location>
        <begin position="158"/>
        <end position="195"/>
    </location>
</feature>
<dbReference type="PANTHER" id="PTHR24198">
    <property type="entry name" value="ANKYRIN REPEAT AND PROTEIN KINASE DOMAIN-CONTAINING PROTEIN"/>
    <property type="match status" value="1"/>
</dbReference>
<dbReference type="SUPFAM" id="SSF48403">
    <property type="entry name" value="Ankyrin repeat"/>
    <property type="match status" value="1"/>
</dbReference>
<dbReference type="Proteomes" id="UP001627154">
    <property type="component" value="Unassembled WGS sequence"/>
</dbReference>
<name>A0ABD2XH89_9HYME</name>
<keyword evidence="1" id="KW-0677">Repeat</keyword>
<sequence>MQHSVTLAWKPLQDAALSGNLTLLESLLKGGNPDAVDELGRTALNFMCSLRKLKEIDLEVLQLLVQYGADVNRADKDDDSPLMVLFNSEYNESKDTAIRIEALKILLKNGADVKCVNHEGLTIFKKIILCDPTNPDTAVALELLLKNGADPNIKVDESGNTALNLICSQSKLTKVHLKMVRIFLQYKADVNTPDEEGNSPMMNLFCKESTDMGVRIEALRILLKNGADVTRVNHEGLTIFKKIIRCDPVKLDTAEALELILENGADPNMMVDELGNTALNFICNLPKLTRVHLKMIQILLKYKADVNIKDKCNFSPIMSLFLAAKDYELRLEVFKLLLENGADLTLVDQGGNTILHIIFYSNASKNPCIVETVELLLKGGVDVNIENKSGQSAFHVAVKDLKHPKVIELLSKKM</sequence>
<dbReference type="PANTHER" id="PTHR24198:SF165">
    <property type="entry name" value="ANKYRIN REPEAT-CONTAINING PROTEIN-RELATED"/>
    <property type="match status" value="1"/>
</dbReference>
<dbReference type="AlphaFoldDB" id="A0ABD2XH89"/>
<dbReference type="SMART" id="SM00248">
    <property type="entry name" value="ANK"/>
    <property type="match status" value="10"/>
</dbReference>
<evidence type="ECO:0000256" key="3">
    <source>
        <dbReference type="PROSITE-ProRule" id="PRU00023"/>
    </source>
</evidence>
<organism evidence="4 5">
    <name type="scientific">Trichogramma kaykai</name>
    <dbReference type="NCBI Taxonomy" id="54128"/>
    <lineage>
        <taxon>Eukaryota</taxon>
        <taxon>Metazoa</taxon>
        <taxon>Ecdysozoa</taxon>
        <taxon>Arthropoda</taxon>
        <taxon>Hexapoda</taxon>
        <taxon>Insecta</taxon>
        <taxon>Pterygota</taxon>
        <taxon>Neoptera</taxon>
        <taxon>Endopterygota</taxon>
        <taxon>Hymenoptera</taxon>
        <taxon>Apocrita</taxon>
        <taxon>Proctotrupomorpha</taxon>
        <taxon>Chalcidoidea</taxon>
        <taxon>Trichogrammatidae</taxon>
        <taxon>Trichogramma</taxon>
    </lineage>
</organism>
<dbReference type="Gene3D" id="1.25.40.20">
    <property type="entry name" value="Ankyrin repeat-containing domain"/>
    <property type="match status" value="3"/>
</dbReference>
<dbReference type="PROSITE" id="PS50088">
    <property type="entry name" value="ANK_REPEAT"/>
    <property type="match status" value="3"/>
</dbReference>
<evidence type="ECO:0000313" key="5">
    <source>
        <dbReference type="Proteomes" id="UP001627154"/>
    </source>
</evidence>
<dbReference type="EMBL" id="JBJJXI010000025">
    <property type="protein sequence ID" value="KAL3404454.1"/>
    <property type="molecule type" value="Genomic_DNA"/>
</dbReference>
<keyword evidence="2 3" id="KW-0040">ANK repeat</keyword>
<evidence type="ECO:0000256" key="1">
    <source>
        <dbReference type="ARBA" id="ARBA00022737"/>
    </source>
</evidence>
<feature type="repeat" description="ANK" evidence="3">
    <location>
        <begin position="350"/>
        <end position="388"/>
    </location>
</feature>
<evidence type="ECO:0000256" key="2">
    <source>
        <dbReference type="ARBA" id="ARBA00023043"/>
    </source>
</evidence>
<proteinExistence type="predicted"/>